<comment type="caution">
    <text evidence="1">The sequence shown here is derived from an EMBL/GenBank/DDBJ whole genome shotgun (WGS) entry which is preliminary data.</text>
</comment>
<dbReference type="AlphaFoldDB" id="A0A821P9C3"/>
<evidence type="ECO:0000313" key="2">
    <source>
        <dbReference type="Proteomes" id="UP000663873"/>
    </source>
</evidence>
<protein>
    <submittedName>
        <fullName evidence="1">Uncharacterized protein</fullName>
    </submittedName>
</protein>
<dbReference type="EMBL" id="CAJOBP010047634">
    <property type="protein sequence ID" value="CAF4797719.1"/>
    <property type="molecule type" value="Genomic_DNA"/>
</dbReference>
<accession>A0A821P9C3</accession>
<dbReference type="Proteomes" id="UP000663873">
    <property type="component" value="Unassembled WGS sequence"/>
</dbReference>
<sequence length="111" mass="12586">MDLIEPHIALTHDRIDFDVSNLSLEKLYTRDLGMRVDITGSPSSIQLETIVENIRRKEFQVLRSIDGENRPNTSGTVAERIEKMKSRGWKPIGKPLNFIPNPPASYNAILV</sequence>
<name>A0A821P9C3_9BILA</name>
<reference evidence="1" key="1">
    <citation type="submission" date="2021-02" db="EMBL/GenBank/DDBJ databases">
        <authorList>
            <person name="Nowell W R."/>
        </authorList>
    </citation>
    <scope>NUCLEOTIDE SEQUENCE</scope>
</reference>
<organism evidence="1 2">
    <name type="scientific">Rotaria socialis</name>
    <dbReference type="NCBI Taxonomy" id="392032"/>
    <lineage>
        <taxon>Eukaryota</taxon>
        <taxon>Metazoa</taxon>
        <taxon>Spiralia</taxon>
        <taxon>Gnathifera</taxon>
        <taxon>Rotifera</taxon>
        <taxon>Eurotatoria</taxon>
        <taxon>Bdelloidea</taxon>
        <taxon>Philodinida</taxon>
        <taxon>Philodinidae</taxon>
        <taxon>Rotaria</taxon>
    </lineage>
</organism>
<feature type="non-terminal residue" evidence="1">
    <location>
        <position position="111"/>
    </location>
</feature>
<evidence type="ECO:0000313" key="1">
    <source>
        <dbReference type="EMBL" id="CAF4797719.1"/>
    </source>
</evidence>
<keyword evidence="2" id="KW-1185">Reference proteome</keyword>
<gene>
    <name evidence="1" type="ORF">UJA718_LOCUS41138</name>
</gene>
<proteinExistence type="predicted"/>